<keyword evidence="2" id="KW-1185">Reference proteome</keyword>
<accession>A0A9E8V903</accession>
<reference evidence="1 2" key="1">
    <citation type="submission" date="2022-10" db="EMBL/GenBank/DDBJ databases">
        <title>Evolutionary Diversification of Methanotrophic Ca. Methanophagales (ANME-1) and Their Expansive Virome.</title>
        <authorList>
            <person name="Laso-Perez R."/>
            <person name="Wu F."/>
            <person name="Cremiere A."/>
            <person name="Speth D.R."/>
            <person name="Magyar J.S."/>
            <person name="Krupovic M."/>
            <person name="Orphan V.J."/>
        </authorList>
    </citation>
    <scope>NUCLEOTIDE SEQUENCE [LARGE SCALE GENOMIC DNA]</scope>
</reference>
<evidence type="ECO:0000313" key="2">
    <source>
        <dbReference type="Proteomes" id="UP001156237"/>
    </source>
</evidence>
<sequence>MDPITGTPVFLESTASRVRVSSPKLPTFEKFRVDYDCNIIVPERKEKSYPDLYYKPWISVSGLIVVGVGPFYKAIFISSNTDPFQQTNVSPPVWLDANGDIWTLVGNQIVVAKKEDWKDSQPTPYHNLGCTTVDGEFIVYNNRILTFDVDVDSFFNLVIFPVMYNLEGNVIWEGKVVDSIPYENWYYCWDVKSGTVIVGGYDLSFGSLLGTIQWEKIVAYSDTDGTIKGEYIENSFTGPRPIRRQGVTKGLSEEGESEVFWFYYNENKLYAETRDSNLNIKDLGRGAWGTIPIINTNLDYVIGTSVYRAHEYYNKEYTLTQPCCLPSWENPYPLGGSGTCWVSGSTLVDLERGECIQVSGVTFQGRDSGLSWHNIWGGIYEPNVESIYDYVIHPDEIEDLLKS</sequence>
<organism evidence="1 2">
    <name type="scientific">Methanophagales virus GBV302</name>
    <dbReference type="NCBI Taxonomy" id="2999281"/>
    <lineage>
        <taxon>Viruses</taxon>
        <taxon>Duplodnaviria</taxon>
        <taxon>Heunggongvirae</taxon>
        <taxon>Uroviricota</taxon>
        <taxon>Caudoviricetes</taxon>
        <taxon>Nakonvirales</taxon>
        <taxon>Ekchuahviridae</taxon>
        <taxon>Kukulkanvirus</taxon>
        <taxon>Kukulkanvirus mexicoense</taxon>
    </lineage>
</organism>
<name>A0A9E8V903_9CAUD</name>
<evidence type="ECO:0000313" key="1">
    <source>
        <dbReference type="EMBL" id="WAE39620.1"/>
    </source>
</evidence>
<dbReference type="Proteomes" id="UP001156237">
    <property type="component" value="Segment"/>
</dbReference>
<protein>
    <submittedName>
        <fullName evidence="1">Uncharacterized protein</fullName>
    </submittedName>
</protein>
<gene>
    <name evidence="1" type="ORF">FHOMOCKG_00092</name>
</gene>
<proteinExistence type="predicted"/>
<dbReference type="EMBL" id="OP880253">
    <property type="protein sequence ID" value="WAE39620.1"/>
    <property type="molecule type" value="Genomic_DNA"/>
</dbReference>